<dbReference type="EMBL" id="JTDY01001347">
    <property type="protein sequence ID" value="KOB74123.1"/>
    <property type="molecule type" value="Genomic_DNA"/>
</dbReference>
<organism evidence="2 3">
    <name type="scientific">Operophtera brumata</name>
    <name type="common">Winter moth</name>
    <name type="synonym">Phalaena brumata</name>
    <dbReference type="NCBI Taxonomy" id="104452"/>
    <lineage>
        <taxon>Eukaryota</taxon>
        <taxon>Metazoa</taxon>
        <taxon>Ecdysozoa</taxon>
        <taxon>Arthropoda</taxon>
        <taxon>Hexapoda</taxon>
        <taxon>Insecta</taxon>
        <taxon>Pterygota</taxon>
        <taxon>Neoptera</taxon>
        <taxon>Endopterygota</taxon>
        <taxon>Lepidoptera</taxon>
        <taxon>Glossata</taxon>
        <taxon>Ditrysia</taxon>
        <taxon>Geometroidea</taxon>
        <taxon>Geometridae</taxon>
        <taxon>Larentiinae</taxon>
        <taxon>Operophtera</taxon>
    </lineage>
</organism>
<protein>
    <submittedName>
        <fullName evidence="2">Putative reverse transcriptase</fullName>
    </submittedName>
</protein>
<keyword evidence="2" id="KW-0695">RNA-directed DNA polymerase</keyword>
<dbReference type="STRING" id="104452.A0A0L7LEY9"/>
<gene>
    <name evidence="2" type="ORF">OBRU01_02158</name>
</gene>
<accession>A0A0L7LEY9</accession>
<feature type="domain" description="Endonuclease/exonuclease/phosphatase" evidence="1">
    <location>
        <begin position="13"/>
        <end position="159"/>
    </location>
</feature>
<proteinExistence type="predicted"/>
<dbReference type="InterPro" id="IPR005135">
    <property type="entry name" value="Endo/exonuclease/phosphatase"/>
</dbReference>
<keyword evidence="2" id="KW-0808">Transferase</keyword>
<keyword evidence="2" id="KW-0548">Nucleotidyltransferase</keyword>
<dbReference type="Gene3D" id="3.60.10.10">
    <property type="entry name" value="Endonuclease/exonuclease/phosphatase"/>
    <property type="match status" value="1"/>
</dbReference>
<sequence length="368" mass="42443">MVDTKYLKVGLFNAGSLNTGHDEFIVAMEELKPDIMAINETWMGIDEDEKAPRVPGYRLRFAPRPLHIRRGRGGGVGFYLKKGFFARNCPHPHAPSVEQMWIRVKVNGQDVIIGTAYKPPWQDPNQVLEALTDSVTSFAKYDHLILVGDLNMDILTPDFWKTKLLNQFLHSLNLNQVISEPTHFTDHSQTLIDIVCTDARVRNVIVKYSPDLGHHAMLLVELHIKKEKPCPRLVTYRPFRNILFDLFSNDLNSLNWEFFTVTTDVNELVATFTVFIMTLFDLHAPIKTTKFKEPPHPWITDTVKTMMRIRDDYHNRLRSLRTVALKNCYKEMKHLVIAAIGKFMRTRPDYGVGTYSYNNLTKEPITLS</sequence>
<evidence type="ECO:0000259" key="1">
    <source>
        <dbReference type="Pfam" id="PF03372"/>
    </source>
</evidence>
<dbReference type="PANTHER" id="PTHR33776:SF3">
    <property type="entry name" value="PHD-TYPE DOMAIN-CONTAINING PROTEIN"/>
    <property type="match status" value="1"/>
</dbReference>
<comment type="caution">
    <text evidence="2">The sequence shown here is derived from an EMBL/GenBank/DDBJ whole genome shotgun (WGS) entry which is preliminary data.</text>
</comment>
<dbReference type="PANTHER" id="PTHR33776">
    <property type="entry name" value="ENDO/EXONUCLEASE/PHOSPHATASE DOMAIN-CONTAINING PROTEIN"/>
    <property type="match status" value="1"/>
</dbReference>
<name>A0A0L7LEY9_OPEBR</name>
<dbReference type="AlphaFoldDB" id="A0A0L7LEY9"/>
<dbReference type="GO" id="GO:0003964">
    <property type="term" value="F:RNA-directed DNA polymerase activity"/>
    <property type="evidence" value="ECO:0007669"/>
    <property type="project" value="UniProtKB-KW"/>
</dbReference>
<dbReference type="Pfam" id="PF03372">
    <property type="entry name" value="Exo_endo_phos"/>
    <property type="match status" value="1"/>
</dbReference>
<reference evidence="2 3" key="1">
    <citation type="journal article" date="2015" name="Genome Biol. Evol.">
        <title>The genome of winter moth (Operophtera brumata) provides a genomic perspective on sexual dimorphism and phenology.</title>
        <authorList>
            <person name="Derks M.F."/>
            <person name="Smit S."/>
            <person name="Salis L."/>
            <person name="Schijlen E."/>
            <person name="Bossers A."/>
            <person name="Mateman C."/>
            <person name="Pijl A.S."/>
            <person name="de Ridder D."/>
            <person name="Groenen M.A."/>
            <person name="Visser M.E."/>
            <person name="Megens H.J."/>
        </authorList>
    </citation>
    <scope>NUCLEOTIDE SEQUENCE [LARGE SCALE GENOMIC DNA]</scope>
    <source>
        <strain evidence="2">WM2013NL</strain>
        <tissue evidence="2">Head and thorax</tissue>
    </source>
</reference>
<keyword evidence="3" id="KW-1185">Reference proteome</keyword>
<dbReference type="InterPro" id="IPR036691">
    <property type="entry name" value="Endo/exonu/phosph_ase_sf"/>
</dbReference>
<evidence type="ECO:0000313" key="2">
    <source>
        <dbReference type="EMBL" id="KOB74123.1"/>
    </source>
</evidence>
<evidence type="ECO:0000313" key="3">
    <source>
        <dbReference type="Proteomes" id="UP000037510"/>
    </source>
</evidence>
<dbReference type="Proteomes" id="UP000037510">
    <property type="component" value="Unassembled WGS sequence"/>
</dbReference>
<dbReference type="SUPFAM" id="SSF56219">
    <property type="entry name" value="DNase I-like"/>
    <property type="match status" value="1"/>
</dbReference>